<evidence type="ECO:0000313" key="1">
    <source>
        <dbReference type="EMBL" id="MEX6430784.1"/>
    </source>
</evidence>
<dbReference type="InterPro" id="IPR016181">
    <property type="entry name" value="Acyl_CoA_acyltransferase"/>
</dbReference>
<sequence length="264" mass="29245">MTNSPPFSVHILAVNDPKAKRALELEASLFFEEFGNTSEQLAEEYGPYEHHGVVIYVVDNLNNTTAGLTRIIMPNDRVGLKTVNDIKKLWPELYADPEVVRTLLTGRDCWDIGTLVIAPEYQAPLAAGLVSLALYQSVARLAQRCQVDTLIALVDNIVHRMTHWKFHAPFEAIPGAMVKPYLGSKASLPVYSRISEWETRLRKVDTTLHDIIFNASGIEGAVSPLPIDSAMTIIDDVGKVVDVRELSLEEYSAIPTTDAHLVNP</sequence>
<gene>
    <name evidence="1" type="ORF">AB6A68_13205</name>
</gene>
<name>A0ABV3Y8L5_9ACTN</name>
<proteinExistence type="predicted"/>
<dbReference type="SUPFAM" id="SSF55729">
    <property type="entry name" value="Acyl-CoA N-acyltransferases (Nat)"/>
    <property type="match status" value="1"/>
</dbReference>
<evidence type="ECO:0000313" key="2">
    <source>
        <dbReference type="Proteomes" id="UP001560267"/>
    </source>
</evidence>
<comment type="caution">
    <text evidence="1">The sequence shown here is derived from an EMBL/GenBank/DDBJ whole genome shotgun (WGS) entry which is preliminary data.</text>
</comment>
<keyword evidence="2" id="KW-1185">Reference proteome</keyword>
<reference evidence="1 2" key="1">
    <citation type="submission" date="2024-07" db="EMBL/GenBank/DDBJ databases">
        <title>Draft Genome Sequence of Ferrimicrobium acidiphilum Strain YE2023, Isolated from a Pulp of Bioleach Reactor.</title>
        <authorList>
            <person name="Elkina Y.A."/>
            <person name="Bulaeva A.G."/>
            <person name="Beletsky A.V."/>
            <person name="Mardanov A.V."/>
        </authorList>
    </citation>
    <scope>NUCLEOTIDE SEQUENCE [LARGE SCALE GENOMIC DNA]</scope>
    <source>
        <strain evidence="1 2">YE2023</strain>
    </source>
</reference>
<organism evidence="1 2">
    <name type="scientific">Ferrimicrobium acidiphilum</name>
    <dbReference type="NCBI Taxonomy" id="121039"/>
    <lineage>
        <taxon>Bacteria</taxon>
        <taxon>Bacillati</taxon>
        <taxon>Actinomycetota</taxon>
        <taxon>Acidimicrobiia</taxon>
        <taxon>Acidimicrobiales</taxon>
        <taxon>Acidimicrobiaceae</taxon>
        <taxon>Ferrimicrobium</taxon>
    </lineage>
</organism>
<dbReference type="Gene3D" id="3.40.630.30">
    <property type="match status" value="1"/>
</dbReference>
<dbReference type="EMBL" id="JBFSHR010000084">
    <property type="protein sequence ID" value="MEX6430784.1"/>
    <property type="molecule type" value="Genomic_DNA"/>
</dbReference>
<accession>A0ABV3Y8L5</accession>
<protein>
    <submittedName>
        <fullName evidence="1">Uncharacterized protein</fullName>
    </submittedName>
</protein>
<dbReference type="Proteomes" id="UP001560267">
    <property type="component" value="Unassembled WGS sequence"/>
</dbReference>